<evidence type="ECO:0000259" key="1">
    <source>
        <dbReference type="Pfam" id="PF00881"/>
    </source>
</evidence>
<accession>A0A645E6S7</accession>
<name>A0A645E6S7_9ZZZZ</name>
<dbReference type="InterPro" id="IPR029479">
    <property type="entry name" value="Nitroreductase"/>
</dbReference>
<dbReference type="Gene3D" id="3.40.109.10">
    <property type="entry name" value="NADH Oxidase"/>
    <property type="match status" value="1"/>
</dbReference>
<dbReference type="InterPro" id="IPR000415">
    <property type="entry name" value="Nitroreductase-like"/>
</dbReference>
<comment type="caution">
    <text evidence="2">The sequence shown here is derived from an EMBL/GenBank/DDBJ whole genome shotgun (WGS) entry which is preliminary data.</text>
</comment>
<reference evidence="2" key="1">
    <citation type="submission" date="2019-08" db="EMBL/GenBank/DDBJ databases">
        <authorList>
            <person name="Kucharzyk K."/>
            <person name="Murdoch R.W."/>
            <person name="Higgins S."/>
            <person name="Loffler F."/>
        </authorList>
    </citation>
    <scope>NUCLEOTIDE SEQUENCE</scope>
</reference>
<organism evidence="2">
    <name type="scientific">bioreactor metagenome</name>
    <dbReference type="NCBI Taxonomy" id="1076179"/>
    <lineage>
        <taxon>unclassified sequences</taxon>
        <taxon>metagenomes</taxon>
        <taxon>ecological metagenomes</taxon>
    </lineage>
</organism>
<dbReference type="Pfam" id="PF00881">
    <property type="entry name" value="Nitroreductase"/>
    <property type="match status" value="1"/>
</dbReference>
<gene>
    <name evidence="2" type="ORF">SDC9_144434</name>
</gene>
<dbReference type="AlphaFoldDB" id="A0A645E6S7"/>
<dbReference type="GO" id="GO:0016491">
    <property type="term" value="F:oxidoreductase activity"/>
    <property type="evidence" value="ECO:0007669"/>
    <property type="project" value="InterPro"/>
</dbReference>
<evidence type="ECO:0000313" key="2">
    <source>
        <dbReference type="EMBL" id="MPM97261.1"/>
    </source>
</evidence>
<dbReference type="SUPFAM" id="SSF55469">
    <property type="entry name" value="FMN-dependent nitroreductase-like"/>
    <property type="match status" value="1"/>
</dbReference>
<protein>
    <recommendedName>
        <fullName evidence="1">Nitroreductase domain-containing protein</fullName>
    </recommendedName>
</protein>
<proteinExistence type="predicted"/>
<dbReference type="EMBL" id="VSSQ01043559">
    <property type="protein sequence ID" value="MPM97261.1"/>
    <property type="molecule type" value="Genomic_DNA"/>
</dbReference>
<sequence length="74" mass="8467">MPFLDTGFLAMNAYLACESINIGCCYINPNIREENKEIFRKKFGKKTFCGALAIGHYNNKSNYSPKIKKEEILL</sequence>
<feature type="domain" description="Nitroreductase" evidence="1">
    <location>
        <begin position="3"/>
        <end position="56"/>
    </location>
</feature>